<proteinExistence type="predicted"/>
<reference evidence="1 2" key="1">
    <citation type="submission" date="2017-02" db="EMBL/GenBank/DDBJ databases">
        <authorList>
            <person name="Peterson S.W."/>
        </authorList>
    </citation>
    <scope>NUCLEOTIDE SEQUENCE [LARGE SCALE GENOMIC DNA]</scope>
    <source>
        <strain evidence="1 2">ATCC 43324</strain>
    </source>
</reference>
<gene>
    <name evidence="1" type="ORF">SAMN02745202_00010</name>
</gene>
<accession>A0A1T4KER1</accession>
<protein>
    <submittedName>
        <fullName evidence="1">WbqC-like protein family protein</fullName>
    </submittedName>
</protein>
<dbReference type="Proteomes" id="UP000190065">
    <property type="component" value="Unassembled WGS sequence"/>
</dbReference>
<dbReference type="STRING" id="28136.SAMN02745202_00010"/>
<dbReference type="EMBL" id="FUXK01000001">
    <property type="protein sequence ID" value="SJZ40833.1"/>
    <property type="molecule type" value="Genomic_DNA"/>
</dbReference>
<sequence>MVQNDTVLLSSTYFGPIQWYQKINRYPQVWIEQHEHFVKQTYRNRCIIPTTNGPQALSIPVTCPDNRQLSKTPFRDIRIANHGNWRHIHWNALCSAYGESPFFEYYQDDIRPFFEKKWDFLIDFNHAIMMCMLNLLDIEKQPQYTASFQPLPPKEAMMALDSTLERTDFRNSIRPKHPENDPTFVAKPYYQVYQQKIGFQPNMSILDLLFNEGNEAVLWL</sequence>
<name>A0A1T4KER1_9BACT</name>
<dbReference type="RefSeq" id="WP_025069698.1">
    <property type="nucleotide sequence ID" value="NZ_FUXK01000001.1"/>
</dbReference>
<dbReference type="eggNOG" id="COG0224">
    <property type="taxonomic scope" value="Bacteria"/>
</dbReference>
<evidence type="ECO:0000313" key="1">
    <source>
        <dbReference type="EMBL" id="SJZ40833.1"/>
    </source>
</evidence>
<dbReference type="InterPro" id="IPR014985">
    <property type="entry name" value="WbqC"/>
</dbReference>
<evidence type="ECO:0000313" key="2">
    <source>
        <dbReference type="Proteomes" id="UP000190065"/>
    </source>
</evidence>
<dbReference type="Pfam" id="PF08889">
    <property type="entry name" value="WbqC"/>
    <property type="match status" value="1"/>
</dbReference>
<dbReference type="AlphaFoldDB" id="A0A1T4KER1"/>
<organism evidence="1 2">
    <name type="scientific">Segatella oulorum</name>
    <dbReference type="NCBI Taxonomy" id="28136"/>
    <lineage>
        <taxon>Bacteria</taxon>
        <taxon>Pseudomonadati</taxon>
        <taxon>Bacteroidota</taxon>
        <taxon>Bacteroidia</taxon>
        <taxon>Bacteroidales</taxon>
        <taxon>Prevotellaceae</taxon>
        <taxon>Segatella</taxon>
    </lineage>
</organism>